<gene>
    <name evidence="1" type="ORF">MENTE1834_LOCUS7404</name>
</gene>
<dbReference type="EMBL" id="CAVMJV010000005">
    <property type="protein sequence ID" value="CAK5031040.1"/>
    <property type="molecule type" value="Genomic_DNA"/>
</dbReference>
<name>A0ACB0Y588_MELEN</name>
<organism evidence="1 2">
    <name type="scientific">Meloidogyne enterolobii</name>
    <name type="common">Root-knot nematode worm</name>
    <name type="synonym">Meloidogyne mayaguensis</name>
    <dbReference type="NCBI Taxonomy" id="390850"/>
    <lineage>
        <taxon>Eukaryota</taxon>
        <taxon>Metazoa</taxon>
        <taxon>Ecdysozoa</taxon>
        <taxon>Nematoda</taxon>
        <taxon>Chromadorea</taxon>
        <taxon>Rhabditida</taxon>
        <taxon>Tylenchina</taxon>
        <taxon>Tylenchomorpha</taxon>
        <taxon>Tylenchoidea</taxon>
        <taxon>Meloidogynidae</taxon>
        <taxon>Meloidogyninae</taxon>
        <taxon>Meloidogyne</taxon>
    </lineage>
</organism>
<keyword evidence="2" id="KW-1185">Reference proteome</keyword>
<evidence type="ECO:0000313" key="1">
    <source>
        <dbReference type="EMBL" id="CAK5031040.1"/>
    </source>
</evidence>
<sequence>MVRLRVIRYLAIGLLQNVLSTKCPFDKMSIRQNGSENHRGIKS</sequence>
<reference evidence="1" key="1">
    <citation type="submission" date="2023-11" db="EMBL/GenBank/DDBJ databases">
        <authorList>
            <person name="Poullet M."/>
        </authorList>
    </citation>
    <scope>NUCLEOTIDE SEQUENCE</scope>
    <source>
        <strain evidence="1">E1834</strain>
    </source>
</reference>
<comment type="caution">
    <text evidence="1">The sequence shown here is derived from an EMBL/GenBank/DDBJ whole genome shotgun (WGS) entry which is preliminary data.</text>
</comment>
<proteinExistence type="predicted"/>
<dbReference type="Proteomes" id="UP001497535">
    <property type="component" value="Unassembled WGS sequence"/>
</dbReference>
<evidence type="ECO:0000313" key="2">
    <source>
        <dbReference type="Proteomes" id="UP001497535"/>
    </source>
</evidence>
<protein>
    <submittedName>
        <fullName evidence="1">Uncharacterized protein</fullName>
    </submittedName>
</protein>
<accession>A0ACB0Y588</accession>